<evidence type="ECO:0000256" key="3">
    <source>
        <dbReference type="ARBA" id="ARBA00023163"/>
    </source>
</evidence>
<dbReference type="PROSITE" id="PS50977">
    <property type="entry name" value="HTH_TETR_2"/>
    <property type="match status" value="1"/>
</dbReference>
<dbReference type="InterPro" id="IPR009057">
    <property type="entry name" value="Homeodomain-like_sf"/>
</dbReference>
<protein>
    <submittedName>
        <fullName evidence="6">TetR/AcrR family transcriptional regulator</fullName>
    </submittedName>
</protein>
<keyword evidence="3" id="KW-0804">Transcription</keyword>
<sequence length="184" mass="20284">MRYPAAETAEKHQRILDEAAKLFRERGFAGVSVSELMEATGLTHGPFYNHFASKQELMEASIEHASSKFLTELEATPPSERGKAEYIATYLSTMHRDAPGAGCIIASLGPECSREAGLRRALTAHVRNLISKFAGHFPWKSKRRARSQAIHDVAAMVGAIVLARGVTDDELSEEILNEVRRHLG</sequence>
<dbReference type="Gene3D" id="1.10.10.60">
    <property type="entry name" value="Homeodomain-like"/>
    <property type="match status" value="1"/>
</dbReference>
<dbReference type="EMBL" id="CP089983">
    <property type="protein sequence ID" value="WXB08931.1"/>
    <property type="molecule type" value="Genomic_DNA"/>
</dbReference>
<dbReference type="PROSITE" id="PS01081">
    <property type="entry name" value="HTH_TETR_1"/>
    <property type="match status" value="1"/>
</dbReference>
<keyword evidence="7" id="KW-1185">Reference proteome</keyword>
<proteinExistence type="predicted"/>
<evidence type="ECO:0000256" key="2">
    <source>
        <dbReference type="ARBA" id="ARBA00023125"/>
    </source>
</evidence>
<dbReference type="Gene3D" id="1.10.357.10">
    <property type="entry name" value="Tetracycline Repressor, domain 2"/>
    <property type="match status" value="1"/>
</dbReference>
<name>A0ABZ2LDC1_9BACT</name>
<evidence type="ECO:0000259" key="5">
    <source>
        <dbReference type="PROSITE" id="PS50977"/>
    </source>
</evidence>
<accession>A0ABZ2LDC1</accession>
<feature type="domain" description="HTH tetR-type" evidence="5">
    <location>
        <begin position="9"/>
        <end position="69"/>
    </location>
</feature>
<dbReference type="SUPFAM" id="SSF46689">
    <property type="entry name" value="Homeodomain-like"/>
    <property type="match status" value="1"/>
</dbReference>
<dbReference type="InterPro" id="IPR001647">
    <property type="entry name" value="HTH_TetR"/>
</dbReference>
<evidence type="ECO:0000313" key="7">
    <source>
        <dbReference type="Proteomes" id="UP001374803"/>
    </source>
</evidence>
<dbReference type="Proteomes" id="UP001374803">
    <property type="component" value="Chromosome"/>
</dbReference>
<organism evidence="6 7">
    <name type="scientific">Pendulispora rubella</name>
    <dbReference type="NCBI Taxonomy" id="2741070"/>
    <lineage>
        <taxon>Bacteria</taxon>
        <taxon>Pseudomonadati</taxon>
        <taxon>Myxococcota</taxon>
        <taxon>Myxococcia</taxon>
        <taxon>Myxococcales</taxon>
        <taxon>Sorangiineae</taxon>
        <taxon>Pendulisporaceae</taxon>
        <taxon>Pendulispora</taxon>
    </lineage>
</organism>
<feature type="DNA-binding region" description="H-T-H motif" evidence="4">
    <location>
        <begin position="32"/>
        <end position="51"/>
    </location>
</feature>
<keyword evidence="2 4" id="KW-0238">DNA-binding</keyword>
<reference evidence="6" key="1">
    <citation type="submission" date="2021-12" db="EMBL/GenBank/DDBJ databases">
        <title>Discovery of the Pendulisporaceae a myxobacterial family with distinct sporulation behavior and unique specialized metabolism.</title>
        <authorList>
            <person name="Garcia R."/>
            <person name="Popoff A."/>
            <person name="Bader C.D."/>
            <person name="Loehr J."/>
            <person name="Walesch S."/>
            <person name="Walt C."/>
            <person name="Boldt J."/>
            <person name="Bunk B."/>
            <person name="Haeckl F.J.F.P.J."/>
            <person name="Gunesch A.P."/>
            <person name="Birkelbach J."/>
            <person name="Nuebel U."/>
            <person name="Pietschmann T."/>
            <person name="Bach T."/>
            <person name="Mueller R."/>
        </authorList>
    </citation>
    <scope>NUCLEOTIDE SEQUENCE</scope>
    <source>
        <strain evidence="6">MSr11367</strain>
    </source>
</reference>
<dbReference type="SUPFAM" id="SSF48498">
    <property type="entry name" value="Tetracyclin repressor-like, C-terminal domain"/>
    <property type="match status" value="1"/>
</dbReference>
<dbReference type="PRINTS" id="PR00455">
    <property type="entry name" value="HTHTETR"/>
</dbReference>
<dbReference type="PANTHER" id="PTHR47506:SF7">
    <property type="entry name" value="TRANSCRIPTIONAL REGULATORY PROTEIN"/>
    <property type="match status" value="1"/>
</dbReference>
<keyword evidence="1" id="KW-0805">Transcription regulation</keyword>
<dbReference type="InterPro" id="IPR036271">
    <property type="entry name" value="Tet_transcr_reg_TetR-rel_C_sf"/>
</dbReference>
<dbReference type="RefSeq" id="WP_394838606.1">
    <property type="nucleotide sequence ID" value="NZ_CP089929.1"/>
</dbReference>
<evidence type="ECO:0000256" key="1">
    <source>
        <dbReference type="ARBA" id="ARBA00023015"/>
    </source>
</evidence>
<gene>
    <name evidence="6" type="ORF">LVJ94_17050</name>
</gene>
<dbReference type="Pfam" id="PF00440">
    <property type="entry name" value="TetR_N"/>
    <property type="match status" value="1"/>
</dbReference>
<dbReference type="InterPro" id="IPR023772">
    <property type="entry name" value="DNA-bd_HTH_TetR-type_CS"/>
</dbReference>
<dbReference type="PANTHER" id="PTHR47506">
    <property type="entry name" value="TRANSCRIPTIONAL REGULATORY PROTEIN"/>
    <property type="match status" value="1"/>
</dbReference>
<evidence type="ECO:0000256" key="4">
    <source>
        <dbReference type="PROSITE-ProRule" id="PRU00335"/>
    </source>
</evidence>
<evidence type="ECO:0000313" key="6">
    <source>
        <dbReference type="EMBL" id="WXB08931.1"/>
    </source>
</evidence>